<evidence type="ECO:0000256" key="1">
    <source>
        <dbReference type="ARBA" id="ARBA00004570"/>
    </source>
</evidence>
<dbReference type="SMART" id="SM00320">
    <property type="entry name" value="WD40"/>
    <property type="match status" value="2"/>
</dbReference>
<dbReference type="SUPFAM" id="SSF50978">
    <property type="entry name" value="WD40 repeat-like"/>
    <property type="match status" value="1"/>
</dbReference>
<feature type="repeat" description="WD" evidence="7">
    <location>
        <begin position="76"/>
        <end position="117"/>
    </location>
</feature>
<evidence type="ECO:0000256" key="7">
    <source>
        <dbReference type="PROSITE-ProRule" id="PRU00221"/>
    </source>
</evidence>
<comment type="subcellular location">
    <subcellularLocation>
        <location evidence="1">Mitochondrion outer membrane</location>
        <topology evidence="1">Peripheral membrane protein</topology>
        <orientation evidence="1">Cytoplasmic side</orientation>
    </subcellularLocation>
</comment>
<dbReference type="GO" id="GO:1990234">
    <property type="term" value="C:transferase complex"/>
    <property type="evidence" value="ECO:0007669"/>
    <property type="project" value="UniProtKB-ARBA"/>
</dbReference>
<comment type="similarity">
    <text evidence="4">Belongs to the WD repeat MDV1/CAF4 family.</text>
</comment>
<dbReference type="EMBL" id="KV878251">
    <property type="protein sequence ID" value="OJZ81156.1"/>
    <property type="molecule type" value="Genomic_DNA"/>
</dbReference>
<dbReference type="InterPro" id="IPR015943">
    <property type="entry name" value="WD40/YVTN_repeat-like_dom_sf"/>
</dbReference>
<dbReference type="PANTHER" id="PTHR22847">
    <property type="entry name" value="WD40 REPEAT PROTEIN"/>
    <property type="match status" value="1"/>
</dbReference>
<dbReference type="GO" id="GO:0005741">
    <property type="term" value="C:mitochondrial outer membrane"/>
    <property type="evidence" value="ECO:0007669"/>
    <property type="project" value="UniProtKB-SubCell"/>
</dbReference>
<dbReference type="InterPro" id="IPR020472">
    <property type="entry name" value="WD40_PAC1"/>
</dbReference>
<dbReference type="PROSITE" id="PS00678">
    <property type="entry name" value="WD_REPEATS_1"/>
    <property type="match status" value="2"/>
</dbReference>
<dbReference type="PANTHER" id="PTHR22847:SF637">
    <property type="entry name" value="WD REPEAT DOMAIN 5B"/>
    <property type="match status" value="1"/>
</dbReference>
<evidence type="ECO:0000256" key="6">
    <source>
        <dbReference type="ARBA" id="ARBA00043913"/>
    </source>
</evidence>
<organism evidence="8 9">
    <name type="scientific">Aspergillus luchuensis (strain CBS 106.47)</name>
    <dbReference type="NCBI Taxonomy" id="1137211"/>
    <lineage>
        <taxon>Eukaryota</taxon>
        <taxon>Fungi</taxon>
        <taxon>Dikarya</taxon>
        <taxon>Ascomycota</taxon>
        <taxon>Pezizomycotina</taxon>
        <taxon>Eurotiomycetes</taxon>
        <taxon>Eurotiomycetidae</taxon>
        <taxon>Eurotiales</taxon>
        <taxon>Aspergillaceae</taxon>
        <taxon>Aspergillus</taxon>
        <taxon>Aspergillus subgen. Circumdati</taxon>
    </lineage>
</organism>
<keyword evidence="3" id="KW-0677">Repeat</keyword>
<dbReference type="Gene3D" id="2.130.10.10">
    <property type="entry name" value="YVTN repeat-like/Quinoprotein amine dehydrogenase"/>
    <property type="match status" value="1"/>
</dbReference>
<dbReference type="Proteomes" id="UP000184063">
    <property type="component" value="Unassembled WGS sequence"/>
</dbReference>
<dbReference type="InterPro" id="IPR019775">
    <property type="entry name" value="WD40_repeat_CS"/>
</dbReference>
<evidence type="ECO:0000313" key="8">
    <source>
        <dbReference type="EMBL" id="OJZ81156.1"/>
    </source>
</evidence>
<comment type="function">
    <text evidence="6">Involved in mitochondrial fission. Acts as an adapter protein required to form mitochondrial fission complexes. Formation of these complexes is required to promote constriction and fission of the mitochondrial compartment at a late step in mitochondrial division.</text>
</comment>
<gene>
    <name evidence="8" type="ORF">ASPFODRAFT_85231</name>
</gene>
<evidence type="ECO:0000256" key="2">
    <source>
        <dbReference type="ARBA" id="ARBA00022574"/>
    </source>
</evidence>
<dbReference type="PROSITE" id="PS50294">
    <property type="entry name" value="WD_REPEATS_REGION"/>
    <property type="match status" value="2"/>
</dbReference>
<dbReference type="PROSITE" id="PS50082">
    <property type="entry name" value="WD_REPEATS_2"/>
    <property type="match status" value="2"/>
</dbReference>
<proteinExistence type="inferred from homology"/>
<keyword evidence="2 7" id="KW-0853">WD repeat</keyword>
<accession>A0A1M3T335</accession>
<dbReference type="AlphaFoldDB" id="A0A1M3T335"/>
<dbReference type="Pfam" id="PF00400">
    <property type="entry name" value="WD40"/>
    <property type="match status" value="2"/>
</dbReference>
<dbReference type="PRINTS" id="PR00320">
    <property type="entry name" value="GPROTEINBRPT"/>
</dbReference>
<sequence>MENPEYIHQLLLSGLCNNTIKLWDAATGALKHTLEGYFYSVISVTFSNNGQLLASGLWDNTIKLWDAATGAPKHTLEGHSDWICSVAFSNNGQLLASSSYDNTIKLWDAATGTLKHDISTDHVATDIQFSEQLPLLITNIGSFDIRNCYESFSTSSEKVMEISLAAGRWVNVQGQRELWLPPNYYPQSSTVKDSTIALGSTSGRVAIIAVSVM</sequence>
<dbReference type="OrthoDB" id="538223at2759"/>
<feature type="repeat" description="WD" evidence="7">
    <location>
        <begin position="34"/>
        <end position="75"/>
    </location>
</feature>
<dbReference type="GO" id="GO:0005634">
    <property type="term" value="C:nucleus"/>
    <property type="evidence" value="ECO:0007669"/>
    <property type="project" value="TreeGrafter"/>
</dbReference>
<dbReference type="VEuPathDB" id="FungiDB:ASPFODRAFT_85231"/>
<evidence type="ECO:0000256" key="4">
    <source>
        <dbReference type="ARBA" id="ARBA00038415"/>
    </source>
</evidence>
<protein>
    <recommendedName>
        <fullName evidence="5">Mitochondrial division protein 1</fullName>
    </recommendedName>
</protein>
<evidence type="ECO:0000256" key="3">
    <source>
        <dbReference type="ARBA" id="ARBA00022737"/>
    </source>
</evidence>
<evidence type="ECO:0000313" key="9">
    <source>
        <dbReference type="Proteomes" id="UP000184063"/>
    </source>
</evidence>
<dbReference type="InterPro" id="IPR001680">
    <property type="entry name" value="WD40_rpt"/>
</dbReference>
<name>A0A1M3T335_ASPLC</name>
<reference evidence="9" key="1">
    <citation type="journal article" date="2017" name="Genome Biol.">
        <title>Comparative genomics reveals high biological diversity and specific adaptations in the industrially and medically important fungal genus Aspergillus.</title>
        <authorList>
            <person name="de Vries R.P."/>
            <person name="Riley R."/>
            <person name="Wiebenga A."/>
            <person name="Aguilar-Osorio G."/>
            <person name="Amillis S."/>
            <person name="Uchima C.A."/>
            <person name="Anderluh G."/>
            <person name="Asadollahi M."/>
            <person name="Askin M."/>
            <person name="Barry K."/>
            <person name="Battaglia E."/>
            <person name="Bayram O."/>
            <person name="Benocci T."/>
            <person name="Braus-Stromeyer S.A."/>
            <person name="Caldana C."/>
            <person name="Canovas D."/>
            <person name="Cerqueira G.C."/>
            <person name="Chen F."/>
            <person name="Chen W."/>
            <person name="Choi C."/>
            <person name="Clum A."/>
            <person name="Dos Santos R.A."/>
            <person name="Damasio A.R."/>
            <person name="Diallinas G."/>
            <person name="Emri T."/>
            <person name="Fekete E."/>
            <person name="Flipphi M."/>
            <person name="Freyberg S."/>
            <person name="Gallo A."/>
            <person name="Gournas C."/>
            <person name="Habgood R."/>
            <person name="Hainaut M."/>
            <person name="Harispe M.L."/>
            <person name="Henrissat B."/>
            <person name="Hilden K.S."/>
            <person name="Hope R."/>
            <person name="Hossain A."/>
            <person name="Karabika E."/>
            <person name="Karaffa L."/>
            <person name="Karanyi Z."/>
            <person name="Krasevec N."/>
            <person name="Kuo A."/>
            <person name="Kusch H."/>
            <person name="LaButti K."/>
            <person name="Lagendijk E.L."/>
            <person name="Lapidus A."/>
            <person name="Levasseur A."/>
            <person name="Lindquist E."/>
            <person name="Lipzen A."/>
            <person name="Logrieco A.F."/>
            <person name="MacCabe A."/>
            <person name="Maekelae M.R."/>
            <person name="Malavazi I."/>
            <person name="Melin P."/>
            <person name="Meyer V."/>
            <person name="Mielnichuk N."/>
            <person name="Miskei M."/>
            <person name="Molnar A.P."/>
            <person name="Mule G."/>
            <person name="Ngan C.Y."/>
            <person name="Orejas M."/>
            <person name="Orosz E."/>
            <person name="Ouedraogo J.P."/>
            <person name="Overkamp K.M."/>
            <person name="Park H.-S."/>
            <person name="Perrone G."/>
            <person name="Piumi F."/>
            <person name="Punt P.J."/>
            <person name="Ram A.F."/>
            <person name="Ramon A."/>
            <person name="Rauscher S."/>
            <person name="Record E."/>
            <person name="Riano-Pachon D.M."/>
            <person name="Robert V."/>
            <person name="Roehrig J."/>
            <person name="Ruller R."/>
            <person name="Salamov A."/>
            <person name="Salih N.S."/>
            <person name="Samson R.A."/>
            <person name="Sandor E."/>
            <person name="Sanguinetti M."/>
            <person name="Schuetze T."/>
            <person name="Sepcic K."/>
            <person name="Shelest E."/>
            <person name="Sherlock G."/>
            <person name="Sophianopoulou V."/>
            <person name="Squina F.M."/>
            <person name="Sun H."/>
            <person name="Susca A."/>
            <person name="Todd R.B."/>
            <person name="Tsang A."/>
            <person name="Unkles S.E."/>
            <person name="van de Wiele N."/>
            <person name="van Rossen-Uffink D."/>
            <person name="Oliveira J.V."/>
            <person name="Vesth T.C."/>
            <person name="Visser J."/>
            <person name="Yu J.-H."/>
            <person name="Zhou M."/>
            <person name="Andersen M.R."/>
            <person name="Archer D.B."/>
            <person name="Baker S.E."/>
            <person name="Benoit I."/>
            <person name="Brakhage A.A."/>
            <person name="Braus G.H."/>
            <person name="Fischer R."/>
            <person name="Frisvad J.C."/>
            <person name="Goldman G.H."/>
            <person name="Houbraken J."/>
            <person name="Oakley B."/>
            <person name="Pocsi I."/>
            <person name="Scazzocchio C."/>
            <person name="Seiboth B."/>
            <person name="vanKuyk P.A."/>
            <person name="Wortman J."/>
            <person name="Dyer P.S."/>
            <person name="Grigoriev I.V."/>
        </authorList>
    </citation>
    <scope>NUCLEOTIDE SEQUENCE [LARGE SCALE GENOMIC DNA]</scope>
    <source>
        <strain evidence="9">CBS 106.47</strain>
    </source>
</reference>
<evidence type="ECO:0000256" key="5">
    <source>
        <dbReference type="ARBA" id="ARBA00039789"/>
    </source>
</evidence>
<dbReference type="InterPro" id="IPR036322">
    <property type="entry name" value="WD40_repeat_dom_sf"/>
</dbReference>